<protein>
    <submittedName>
        <fullName evidence="1">Uncharacterized protein</fullName>
    </submittedName>
</protein>
<accession>A0A8S5TKK9</accession>
<organism evidence="1">
    <name type="scientific">Siphoviridae sp. ctSmR6</name>
    <dbReference type="NCBI Taxonomy" id="2827873"/>
    <lineage>
        <taxon>Viruses</taxon>
        <taxon>Duplodnaviria</taxon>
        <taxon>Heunggongvirae</taxon>
        <taxon>Uroviricota</taxon>
        <taxon>Caudoviricetes</taxon>
    </lineage>
</organism>
<dbReference type="EMBL" id="BK032844">
    <property type="protein sequence ID" value="DAF63852.1"/>
    <property type="molecule type" value="Genomic_DNA"/>
</dbReference>
<reference evidence="1" key="1">
    <citation type="journal article" date="2021" name="Proc. Natl. Acad. Sci. U.S.A.">
        <title>A Catalog of Tens of Thousands of Viruses from Human Metagenomes Reveals Hidden Associations with Chronic Diseases.</title>
        <authorList>
            <person name="Tisza M.J."/>
            <person name="Buck C.B."/>
        </authorList>
    </citation>
    <scope>NUCLEOTIDE SEQUENCE</scope>
    <source>
        <strain evidence="1">CtSmR6</strain>
    </source>
</reference>
<evidence type="ECO:0000313" key="1">
    <source>
        <dbReference type="EMBL" id="DAF63852.1"/>
    </source>
</evidence>
<name>A0A8S5TKK9_9CAUD</name>
<sequence length="31" mass="3729">MRTIYDLEDGIAMHEVIIELLNEERRALEKQ</sequence>
<proteinExistence type="predicted"/>